<accession>C5T358</accession>
<evidence type="ECO:0000313" key="3">
    <source>
        <dbReference type="Proteomes" id="UP000003856"/>
    </source>
</evidence>
<reference evidence="2 3" key="1">
    <citation type="submission" date="2009-05" db="EMBL/GenBank/DDBJ databases">
        <title>The draft genome of Acidovorax delafieldii 2AN.</title>
        <authorList>
            <consortium name="US DOE Joint Genome Institute (JGI-PGF)"/>
            <person name="Lucas S."/>
            <person name="Copeland A."/>
            <person name="Lapidus A."/>
            <person name="Glavina del Rio T."/>
            <person name="Tice H."/>
            <person name="Bruce D."/>
            <person name="Goodwin L."/>
            <person name="Pitluck S."/>
            <person name="Larimer F."/>
            <person name="Land M.L."/>
            <person name="Hauser L."/>
            <person name="Shelobolina E.S."/>
            <person name="Picardal F."/>
            <person name="Roden E."/>
            <person name="Emerson D."/>
        </authorList>
    </citation>
    <scope>NUCLEOTIDE SEQUENCE [LARGE SCALE GENOMIC DNA]</scope>
    <source>
        <strain evidence="2 3">2AN</strain>
    </source>
</reference>
<dbReference type="PATRIC" id="fig|573060.9.peg.3824"/>
<feature type="transmembrane region" description="Helical" evidence="1">
    <location>
        <begin position="12"/>
        <end position="39"/>
    </location>
</feature>
<protein>
    <submittedName>
        <fullName evidence="2">Uncharacterized protein</fullName>
    </submittedName>
</protein>
<keyword evidence="1" id="KW-1133">Transmembrane helix</keyword>
<evidence type="ECO:0000256" key="1">
    <source>
        <dbReference type="SAM" id="Phobius"/>
    </source>
</evidence>
<keyword evidence="1" id="KW-0472">Membrane</keyword>
<keyword evidence="3" id="KW-1185">Reference proteome</keyword>
<keyword evidence="1" id="KW-0812">Transmembrane</keyword>
<dbReference type="EMBL" id="ACQT01000027">
    <property type="protein sequence ID" value="EER61081.1"/>
    <property type="molecule type" value="Genomic_DNA"/>
</dbReference>
<dbReference type="AlphaFoldDB" id="C5T358"/>
<evidence type="ECO:0000313" key="2">
    <source>
        <dbReference type="EMBL" id="EER61081.1"/>
    </source>
</evidence>
<proteinExistence type="predicted"/>
<name>C5T358_ACIDE</name>
<organism evidence="2 3">
    <name type="scientific">Acidovorax delafieldii 2AN</name>
    <dbReference type="NCBI Taxonomy" id="573060"/>
    <lineage>
        <taxon>Bacteria</taxon>
        <taxon>Pseudomonadati</taxon>
        <taxon>Pseudomonadota</taxon>
        <taxon>Betaproteobacteria</taxon>
        <taxon>Burkholderiales</taxon>
        <taxon>Comamonadaceae</taxon>
        <taxon>Acidovorax</taxon>
    </lineage>
</organism>
<dbReference type="Proteomes" id="UP000003856">
    <property type="component" value="Unassembled WGS sequence"/>
</dbReference>
<comment type="caution">
    <text evidence="2">The sequence shown here is derived from an EMBL/GenBank/DDBJ whole genome shotgun (WGS) entry which is preliminary data.</text>
</comment>
<dbReference type="RefSeq" id="WP_005794743.1">
    <property type="nucleotide sequence ID" value="NZ_ACQT01000027.1"/>
</dbReference>
<sequence length="87" mass="9294">MSSDQVELILDAFGLLSFCFGFVGAACFLLLIGSIDFATDCYMELQERRERIAAARHRASAVQASGSAPGALERACELMGDGRTSEA</sequence>
<gene>
    <name evidence="2" type="ORF">AcdelDRAFT_1338</name>
</gene>